<dbReference type="PANTHER" id="PTHR43999">
    <property type="entry name" value="DNAJ HOMOLOG SUBFAMILY C MEMBER 2"/>
    <property type="match status" value="1"/>
</dbReference>
<accession>A0A438IUC7</accession>
<dbReference type="GO" id="GO:0030544">
    <property type="term" value="F:Hsp70 protein binding"/>
    <property type="evidence" value="ECO:0007669"/>
    <property type="project" value="InterPro"/>
</dbReference>
<dbReference type="PANTHER" id="PTHR43999:SF3">
    <property type="entry name" value="TRANSCRIPTION FACTOR MAMYB"/>
    <property type="match status" value="1"/>
</dbReference>
<dbReference type="FunFam" id="1.10.10.60:FF:000416">
    <property type="entry name" value="Myb family transcription factor"/>
    <property type="match status" value="1"/>
</dbReference>
<dbReference type="InterPro" id="IPR009057">
    <property type="entry name" value="Homeodomain-like_sf"/>
</dbReference>
<reference evidence="1 2" key="1">
    <citation type="journal article" date="2018" name="PLoS Genet.">
        <title>Population sequencing reveals clonal diversity and ancestral inbreeding in the grapevine cultivar Chardonnay.</title>
        <authorList>
            <person name="Roach M.J."/>
            <person name="Johnson D.L."/>
            <person name="Bohlmann J."/>
            <person name="van Vuuren H.J."/>
            <person name="Jones S.J."/>
            <person name="Pretorius I.S."/>
            <person name="Schmidt S.A."/>
            <person name="Borneman A.R."/>
        </authorList>
    </citation>
    <scope>NUCLEOTIDE SEQUENCE [LARGE SCALE GENOMIC DNA]</scope>
    <source>
        <strain evidence="2">cv. Chardonnay</strain>
        <tissue evidence="1">Leaf</tissue>
    </source>
</reference>
<dbReference type="SUPFAM" id="SSF46689">
    <property type="entry name" value="Homeodomain-like"/>
    <property type="match status" value="1"/>
</dbReference>
<dbReference type="CDD" id="cd00167">
    <property type="entry name" value="SANT"/>
    <property type="match status" value="1"/>
</dbReference>
<protein>
    <recommendedName>
        <fullName evidence="3">Myb-like domain-containing protein</fullName>
    </recommendedName>
</protein>
<comment type="caution">
    <text evidence="1">The sequence shown here is derived from an EMBL/GenBank/DDBJ whole genome shotgun (WGS) entry which is preliminary data.</text>
</comment>
<dbReference type="EMBL" id="QGNW01000083">
    <property type="protein sequence ID" value="RVX00236.1"/>
    <property type="molecule type" value="Genomic_DNA"/>
</dbReference>
<sequence length="120" mass="13720">MEWQWKTMKRRDGVAEKTLPLLNALKAFPKDVPMRWEKIAAAVPGRSKAACMKRFSELKKGFGTPRLLLRSNCVEEGLSPFIDCRDVKNYGINNYDQFNLGKSVGCMADFELEGFDLLRD</sequence>
<dbReference type="GO" id="GO:0006450">
    <property type="term" value="P:regulation of translational fidelity"/>
    <property type="evidence" value="ECO:0007669"/>
    <property type="project" value="InterPro"/>
</dbReference>
<organism evidence="1 2">
    <name type="scientific">Vitis vinifera</name>
    <name type="common">Grape</name>
    <dbReference type="NCBI Taxonomy" id="29760"/>
    <lineage>
        <taxon>Eukaryota</taxon>
        <taxon>Viridiplantae</taxon>
        <taxon>Streptophyta</taxon>
        <taxon>Embryophyta</taxon>
        <taxon>Tracheophyta</taxon>
        <taxon>Spermatophyta</taxon>
        <taxon>Magnoliopsida</taxon>
        <taxon>eudicotyledons</taxon>
        <taxon>Gunneridae</taxon>
        <taxon>Pentapetalae</taxon>
        <taxon>rosids</taxon>
        <taxon>Vitales</taxon>
        <taxon>Vitaceae</taxon>
        <taxon>Viteae</taxon>
        <taxon>Vitis</taxon>
    </lineage>
</organism>
<name>A0A438IUC7_VITVI</name>
<proteinExistence type="predicted"/>
<gene>
    <name evidence="1" type="ORF">CK203_026721</name>
</gene>
<evidence type="ECO:0008006" key="3">
    <source>
        <dbReference type="Google" id="ProtNLM"/>
    </source>
</evidence>
<dbReference type="GO" id="GO:0051083">
    <property type="term" value="P:'de novo' cotranslational protein folding"/>
    <property type="evidence" value="ECO:0007669"/>
    <property type="project" value="InterPro"/>
</dbReference>
<dbReference type="GO" id="GO:0043022">
    <property type="term" value="F:ribosome binding"/>
    <property type="evidence" value="ECO:0007669"/>
    <property type="project" value="InterPro"/>
</dbReference>
<evidence type="ECO:0000313" key="1">
    <source>
        <dbReference type="EMBL" id="RVX00236.1"/>
    </source>
</evidence>
<dbReference type="Proteomes" id="UP000288805">
    <property type="component" value="Unassembled WGS sequence"/>
</dbReference>
<dbReference type="AlphaFoldDB" id="A0A438IUC7"/>
<dbReference type="InterPro" id="IPR044634">
    <property type="entry name" value="Zuotin/DnaJC2"/>
</dbReference>
<dbReference type="InterPro" id="IPR001005">
    <property type="entry name" value="SANT/Myb"/>
</dbReference>
<evidence type="ECO:0000313" key="2">
    <source>
        <dbReference type="Proteomes" id="UP000288805"/>
    </source>
</evidence>
<dbReference type="Gene3D" id="1.10.10.60">
    <property type="entry name" value="Homeodomain-like"/>
    <property type="match status" value="1"/>
</dbReference>